<evidence type="ECO:0000259" key="1">
    <source>
        <dbReference type="Pfam" id="PF13518"/>
    </source>
</evidence>
<evidence type="ECO:0000313" key="3">
    <source>
        <dbReference type="Proteomes" id="UP000229896"/>
    </source>
</evidence>
<gene>
    <name evidence="2" type="ORF">COT12_02010</name>
</gene>
<protein>
    <recommendedName>
        <fullName evidence="1">Insertion element IS150 protein InsJ-like helix-turn-helix domain-containing protein</fullName>
    </recommendedName>
</protein>
<dbReference type="AlphaFoldDB" id="A0A2M6YC42"/>
<feature type="domain" description="Insertion element IS150 protein InsJ-like helix-turn-helix" evidence="1">
    <location>
        <begin position="14"/>
        <end position="65"/>
    </location>
</feature>
<name>A0A2M6YC42_9BACT</name>
<evidence type="ECO:0000313" key="2">
    <source>
        <dbReference type="EMBL" id="PIU24255.1"/>
    </source>
</evidence>
<reference evidence="3" key="1">
    <citation type="submission" date="2017-09" db="EMBL/GenBank/DDBJ databases">
        <title>Depth-based differentiation of microbial function through sediment-hosted aquifers and enrichment of novel symbionts in the deep terrestrial subsurface.</title>
        <authorList>
            <person name="Probst A.J."/>
            <person name="Ladd B."/>
            <person name="Jarett J.K."/>
            <person name="Geller-Mcgrath D.E."/>
            <person name="Sieber C.M.K."/>
            <person name="Emerson J.B."/>
            <person name="Anantharaman K."/>
            <person name="Thomas B.C."/>
            <person name="Malmstrom R."/>
            <person name="Stieglmeier M."/>
            <person name="Klingl A."/>
            <person name="Woyke T."/>
            <person name="Ryan C.M."/>
            <person name="Banfield J.F."/>
        </authorList>
    </citation>
    <scope>NUCLEOTIDE SEQUENCE [LARGE SCALE GENOMIC DNA]</scope>
</reference>
<sequence length="71" mass="7953">MQELLTMSKKELNRLPIIKSVIDRKMTQIEAASSLGLTDRQIRRVVSNFISSGPAGLIHRLRGKPSNHQVS</sequence>
<organism evidence="2 3">
    <name type="scientific">Candidatus Berkelbacteria bacterium CG08_land_8_20_14_0_20_39_8</name>
    <dbReference type="NCBI Taxonomy" id="1974511"/>
    <lineage>
        <taxon>Bacteria</taxon>
        <taxon>Candidatus Berkelbacteria</taxon>
    </lineage>
</organism>
<dbReference type="InterPro" id="IPR055247">
    <property type="entry name" value="InsJ-like_HTH"/>
</dbReference>
<dbReference type="EMBL" id="PEXI01000063">
    <property type="protein sequence ID" value="PIU24255.1"/>
    <property type="molecule type" value="Genomic_DNA"/>
</dbReference>
<proteinExistence type="predicted"/>
<accession>A0A2M6YC42</accession>
<dbReference type="Pfam" id="PF13518">
    <property type="entry name" value="HTH_28"/>
    <property type="match status" value="1"/>
</dbReference>
<dbReference type="Proteomes" id="UP000229896">
    <property type="component" value="Unassembled WGS sequence"/>
</dbReference>
<comment type="caution">
    <text evidence="2">The sequence shown here is derived from an EMBL/GenBank/DDBJ whole genome shotgun (WGS) entry which is preliminary data.</text>
</comment>